<gene>
    <name evidence="2" type="ORF">ON006_04490</name>
</gene>
<feature type="signal peptide" evidence="1">
    <location>
        <begin position="1"/>
        <end position="18"/>
    </location>
</feature>
<evidence type="ECO:0000313" key="2">
    <source>
        <dbReference type="EMBL" id="WAC13220.1"/>
    </source>
</evidence>
<evidence type="ECO:0008006" key="4">
    <source>
        <dbReference type="Google" id="ProtNLM"/>
    </source>
</evidence>
<reference evidence="2" key="1">
    <citation type="submission" date="2022-11" db="EMBL/GenBank/DDBJ databases">
        <title>Dyadobacter pollutisoli sp. nov., isolated from plastic dumped soil.</title>
        <authorList>
            <person name="Kim J.M."/>
            <person name="Kim K.R."/>
            <person name="Lee J.K."/>
            <person name="Hao L."/>
            <person name="Jeon C.O."/>
        </authorList>
    </citation>
    <scope>NUCLEOTIDE SEQUENCE</scope>
    <source>
        <strain evidence="2">U1</strain>
    </source>
</reference>
<dbReference type="EMBL" id="CP112998">
    <property type="protein sequence ID" value="WAC13220.1"/>
    <property type="molecule type" value="Genomic_DNA"/>
</dbReference>
<evidence type="ECO:0000256" key="1">
    <source>
        <dbReference type="SAM" id="SignalP"/>
    </source>
</evidence>
<dbReference type="AlphaFoldDB" id="A0A9E8NAY5"/>
<keyword evidence="1" id="KW-0732">Signal</keyword>
<proteinExistence type="predicted"/>
<name>A0A9E8NAY5_9BACT</name>
<dbReference type="Proteomes" id="UP001164653">
    <property type="component" value="Chromosome"/>
</dbReference>
<organism evidence="2 3">
    <name type="scientific">Dyadobacter pollutisoli</name>
    <dbReference type="NCBI Taxonomy" id="2910158"/>
    <lineage>
        <taxon>Bacteria</taxon>
        <taxon>Pseudomonadati</taxon>
        <taxon>Bacteroidota</taxon>
        <taxon>Cytophagia</taxon>
        <taxon>Cytophagales</taxon>
        <taxon>Spirosomataceae</taxon>
        <taxon>Dyadobacter</taxon>
    </lineage>
</organism>
<sequence>MKWISYFLAFLSAVSALAQNTQSRPQSLMPEYVNFYGISWRGSAHDNLAYARQMSYKYVFYQKGMELDPLSDGMYFYIETPEYSVYRRGIISKKTYSKDEINFYESHCVLKDSVAAFPANLASGWIAQPGSGDFTVLLDFQQQAVISWAIDSILDYTKAIQLVNPRFKFAGFAWDEPTPAGDFWDIENGKRIHAKLEKWNNGDHSARLSSSAREKQFQSYTDGHLEYYKQLFSATRKLYPHSHFISEPYSIYDSWIKLIKDRKDAKDFSPDILCQEGSTTMFVDDKRIAASGLITKQNILCTTPDKFGEAVNLLLAAKAAVNGSGFTWYGRFGGTGDMPDYKNITEVPARLKLIRVIPAWENKNGSSLISRVWDGQTYKSSNAFASADIIYAKKPGTQQIFAVFLTSNGTIHIPSNKKVVSIFAANDLFSAEADAMNDFQIHGQTVKTKTDKSLNKGFILTIR</sequence>
<dbReference type="RefSeq" id="WP_244824996.1">
    <property type="nucleotide sequence ID" value="NZ_CP112998.1"/>
</dbReference>
<keyword evidence="3" id="KW-1185">Reference proteome</keyword>
<evidence type="ECO:0000313" key="3">
    <source>
        <dbReference type="Proteomes" id="UP001164653"/>
    </source>
</evidence>
<protein>
    <recommendedName>
        <fullName evidence="4">Glycoside hydrolase family 42 N-terminal domain-containing protein</fullName>
    </recommendedName>
</protein>
<accession>A0A9E8NAY5</accession>
<feature type="chain" id="PRO_5039623097" description="Glycoside hydrolase family 42 N-terminal domain-containing protein" evidence="1">
    <location>
        <begin position="19"/>
        <end position="463"/>
    </location>
</feature>
<dbReference type="KEGG" id="dpf:ON006_04490"/>